<reference evidence="6 7" key="1">
    <citation type="journal article" date="2014" name="BMC Genomics">
        <title>Comparative genome sequencing reveals chemotype-specific gene clusters in the toxigenic black mold Stachybotrys.</title>
        <authorList>
            <person name="Semeiks J."/>
            <person name="Borek D."/>
            <person name="Otwinowski Z."/>
            <person name="Grishin N.V."/>
        </authorList>
    </citation>
    <scope>NUCLEOTIDE SEQUENCE [LARGE SCALE GENOMIC DNA]</scope>
    <source>
        <strain evidence="7">CBS 109288 / IBT 7711</strain>
    </source>
</reference>
<gene>
    <name evidence="6" type="ORF">S7711_04646</name>
</gene>
<dbReference type="AlphaFoldDB" id="A0A084B5Z3"/>
<keyword evidence="4 5" id="KW-0472">Membrane</keyword>
<evidence type="ECO:0000256" key="4">
    <source>
        <dbReference type="ARBA" id="ARBA00023136"/>
    </source>
</evidence>
<name>A0A084B5Z3_STACB</name>
<keyword evidence="7" id="KW-1185">Reference proteome</keyword>
<feature type="transmembrane region" description="Helical" evidence="5">
    <location>
        <begin position="216"/>
        <end position="234"/>
    </location>
</feature>
<organism evidence="6 7">
    <name type="scientific">Stachybotrys chartarum (strain CBS 109288 / IBT 7711)</name>
    <name type="common">Toxic black mold</name>
    <name type="synonym">Stilbospora chartarum</name>
    <dbReference type="NCBI Taxonomy" id="1280523"/>
    <lineage>
        <taxon>Eukaryota</taxon>
        <taxon>Fungi</taxon>
        <taxon>Dikarya</taxon>
        <taxon>Ascomycota</taxon>
        <taxon>Pezizomycotina</taxon>
        <taxon>Sordariomycetes</taxon>
        <taxon>Hypocreomycetidae</taxon>
        <taxon>Hypocreales</taxon>
        <taxon>Stachybotryaceae</taxon>
        <taxon>Stachybotrys</taxon>
    </lineage>
</organism>
<evidence type="ECO:0000313" key="7">
    <source>
        <dbReference type="Proteomes" id="UP000028045"/>
    </source>
</evidence>
<evidence type="ECO:0008006" key="8">
    <source>
        <dbReference type="Google" id="ProtNLM"/>
    </source>
</evidence>
<feature type="transmembrane region" description="Helical" evidence="5">
    <location>
        <begin position="173"/>
        <end position="195"/>
    </location>
</feature>
<feature type="transmembrane region" description="Helical" evidence="5">
    <location>
        <begin position="139"/>
        <end position="161"/>
    </location>
</feature>
<dbReference type="GO" id="GO:0000324">
    <property type="term" value="C:fungal-type vacuole"/>
    <property type="evidence" value="ECO:0007669"/>
    <property type="project" value="TreeGrafter"/>
</dbReference>
<dbReference type="InterPro" id="IPR007568">
    <property type="entry name" value="RTA1"/>
</dbReference>
<dbReference type="Proteomes" id="UP000028045">
    <property type="component" value="Unassembled WGS sequence"/>
</dbReference>
<sequence length="305" mass="33648">MADNPHVSPDDFVTFGPSSNCTLDLCPIEWTVYQYRPSLPANSTFLALYVIALLLHVYLGIMWRTKGFMCFMVIGCSYTIIGYVGRIMLYYNPWSFTAFILQIICVSSGPVFFSAAIYLTLSRVVTSLGPEISRFRPNLFFWVFISADIVCLSFQAAGGGLSTTSNGSSQVGVTLAMVGLILQVVMMVIFTVLLIDYLVRFVRHNPSAAYDVRLRLFFGFLGLTLVLLLARCCFRCYELNEGYSDSSTLTNEGLFIGLECVLVTVAAFTLCIGHPGILLGPKSTTTNSHVRVESSSGHELLEMGK</sequence>
<comment type="subcellular location">
    <subcellularLocation>
        <location evidence="1">Membrane</location>
        <topology evidence="1">Multi-pass membrane protein</topology>
    </subcellularLocation>
</comment>
<evidence type="ECO:0000313" key="6">
    <source>
        <dbReference type="EMBL" id="KEY72972.1"/>
    </source>
</evidence>
<dbReference type="GO" id="GO:0005886">
    <property type="term" value="C:plasma membrane"/>
    <property type="evidence" value="ECO:0007669"/>
    <property type="project" value="TreeGrafter"/>
</dbReference>
<keyword evidence="2 5" id="KW-0812">Transmembrane</keyword>
<dbReference type="PANTHER" id="PTHR31465:SF9">
    <property type="entry name" value="SPHINGOID LONG-CHAIN BASE TRANSPORTER RSB1"/>
    <property type="match status" value="1"/>
</dbReference>
<accession>A0A084B5Z3</accession>
<evidence type="ECO:0000256" key="3">
    <source>
        <dbReference type="ARBA" id="ARBA00022989"/>
    </source>
</evidence>
<dbReference type="EMBL" id="KL647944">
    <property type="protein sequence ID" value="KEY72972.1"/>
    <property type="molecule type" value="Genomic_DNA"/>
</dbReference>
<feature type="transmembrane region" description="Helical" evidence="5">
    <location>
        <begin position="96"/>
        <end position="119"/>
    </location>
</feature>
<evidence type="ECO:0000256" key="2">
    <source>
        <dbReference type="ARBA" id="ARBA00022692"/>
    </source>
</evidence>
<feature type="transmembrane region" description="Helical" evidence="5">
    <location>
        <begin position="43"/>
        <end position="61"/>
    </location>
</feature>
<dbReference type="OrthoDB" id="4521223at2759"/>
<dbReference type="Pfam" id="PF04479">
    <property type="entry name" value="RTA1"/>
    <property type="match status" value="1"/>
</dbReference>
<dbReference type="PANTHER" id="PTHR31465">
    <property type="entry name" value="PROTEIN RTA1-RELATED"/>
    <property type="match status" value="1"/>
</dbReference>
<feature type="transmembrane region" description="Helical" evidence="5">
    <location>
        <begin position="68"/>
        <end position="90"/>
    </location>
</feature>
<feature type="transmembrane region" description="Helical" evidence="5">
    <location>
        <begin position="254"/>
        <end position="273"/>
    </location>
</feature>
<evidence type="ECO:0000256" key="5">
    <source>
        <dbReference type="SAM" id="Phobius"/>
    </source>
</evidence>
<evidence type="ECO:0000256" key="1">
    <source>
        <dbReference type="ARBA" id="ARBA00004141"/>
    </source>
</evidence>
<protein>
    <recommendedName>
        <fullName evidence="8">Sphingoid long-chain base transporter RSB1</fullName>
    </recommendedName>
</protein>
<keyword evidence="3 5" id="KW-1133">Transmembrane helix</keyword>
<proteinExistence type="predicted"/>
<dbReference type="HOGENOM" id="CLU_033465_6_1_1"/>